<dbReference type="Pfam" id="PF01171">
    <property type="entry name" value="ATP_bind_3"/>
    <property type="match status" value="1"/>
</dbReference>
<dbReference type="SMART" id="SM00977">
    <property type="entry name" value="TilS_C"/>
    <property type="match status" value="1"/>
</dbReference>
<keyword evidence="2 8" id="KW-0963">Cytoplasm</keyword>
<dbReference type="GO" id="GO:0032267">
    <property type="term" value="F:tRNA(Ile)-lysidine synthase activity"/>
    <property type="evidence" value="ECO:0007669"/>
    <property type="project" value="UniProtKB-EC"/>
</dbReference>
<dbReference type="Gene3D" id="3.40.50.620">
    <property type="entry name" value="HUPs"/>
    <property type="match status" value="1"/>
</dbReference>
<evidence type="ECO:0000256" key="2">
    <source>
        <dbReference type="ARBA" id="ARBA00022490"/>
    </source>
</evidence>
<evidence type="ECO:0000313" key="10">
    <source>
        <dbReference type="EMBL" id="HEN43594.1"/>
    </source>
</evidence>
<dbReference type="PANTHER" id="PTHR43033:SF1">
    <property type="entry name" value="TRNA(ILE)-LYSIDINE SYNTHASE-RELATED"/>
    <property type="match status" value="1"/>
</dbReference>
<dbReference type="InterPro" id="IPR012094">
    <property type="entry name" value="tRNA_Ile_lys_synt"/>
</dbReference>
<gene>
    <name evidence="8 10" type="primary">tilS</name>
    <name evidence="10" type="ORF">ENQ87_14725</name>
</gene>
<comment type="subcellular location">
    <subcellularLocation>
        <location evidence="1 8">Cytoplasm</location>
    </subcellularLocation>
</comment>
<dbReference type="EMBL" id="DSOV01000069">
    <property type="protein sequence ID" value="HEN43594.1"/>
    <property type="molecule type" value="Genomic_DNA"/>
</dbReference>
<evidence type="ECO:0000256" key="1">
    <source>
        <dbReference type="ARBA" id="ARBA00004496"/>
    </source>
</evidence>
<evidence type="ECO:0000259" key="9">
    <source>
        <dbReference type="SMART" id="SM00977"/>
    </source>
</evidence>
<keyword evidence="6 8" id="KW-0067">ATP-binding</keyword>
<dbReference type="NCBIfam" id="TIGR02432">
    <property type="entry name" value="lysidine_TilS_N"/>
    <property type="match status" value="1"/>
</dbReference>
<sequence>MRSVLAKVLAFSGEHSLFTPGDRVVVAVSGGADSVALLDILAFLPDLRLHLVVAHLNHSLRGAESDEDERFVAELAASRGLSFVCERVDVRALSLRERLSLEDAGRRARYEFFDRLAEQCGASSVALAHHADDQAETLLLRLLRGAGVTGLSAMSPRRGGRFVRPLLAISRAEIEGYLRSRGLSFRVDTSNADTAFLRNRIRHELIPHLARINPEISRRLAVTADLLAADEEVLEAAVDAALKRALRERADESVILDLSALLREPRGIRYRLYRRAVSLVAGTLRGLTYKHVLQIDELARSSKPNLGIRVPGGVAITRAYGLVTFGIGAKDASWDDEIVIEGPGCYSLPGGRELVVTVAPPPADVGALPPEKACFDLDRAPFPWVVRGVRPGDRIRPLGMVGTRKVKDIFIDEKVPQTQRRTVPLVFSGGELVWVCGHRTGHSVRITEKTVRAVLAEVRPGTGIALK</sequence>
<evidence type="ECO:0000256" key="8">
    <source>
        <dbReference type="HAMAP-Rule" id="MF_01161"/>
    </source>
</evidence>
<evidence type="ECO:0000256" key="3">
    <source>
        <dbReference type="ARBA" id="ARBA00022598"/>
    </source>
</evidence>
<protein>
    <recommendedName>
        <fullName evidence="8">tRNA(Ile)-lysidine synthase</fullName>
        <ecNumber evidence="8">6.3.4.19</ecNumber>
    </recommendedName>
    <alternativeName>
        <fullName evidence="8">tRNA(Ile)-2-lysyl-cytidine synthase</fullName>
    </alternativeName>
    <alternativeName>
        <fullName evidence="8">tRNA(Ile)-lysidine synthetase</fullName>
    </alternativeName>
</protein>
<evidence type="ECO:0000256" key="5">
    <source>
        <dbReference type="ARBA" id="ARBA00022741"/>
    </source>
</evidence>
<keyword evidence="3 8" id="KW-0436">Ligase</keyword>
<dbReference type="SUPFAM" id="SSF82829">
    <property type="entry name" value="MesJ substrate recognition domain-like"/>
    <property type="match status" value="1"/>
</dbReference>
<comment type="catalytic activity">
    <reaction evidence="7 8">
        <text>cytidine(34) in tRNA(Ile2) + L-lysine + ATP = lysidine(34) in tRNA(Ile2) + AMP + diphosphate + H(+)</text>
        <dbReference type="Rhea" id="RHEA:43744"/>
        <dbReference type="Rhea" id="RHEA-COMP:10625"/>
        <dbReference type="Rhea" id="RHEA-COMP:10670"/>
        <dbReference type="ChEBI" id="CHEBI:15378"/>
        <dbReference type="ChEBI" id="CHEBI:30616"/>
        <dbReference type="ChEBI" id="CHEBI:32551"/>
        <dbReference type="ChEBI" id="CHEBI:33019"/>
        <dbReference type="ChEBI" id="CHEBI:82748"/>
        <dbReference type="ChEBI" id="CHEBI:83665"/>
        <dbReference type="ChEBI" id="CHEBI:456215"/>
        <dbReference type="EC" id="6.3.4.19"/>
    </reaction>
</comment>
<keyword evidence="4 8" id="KW-0819">tRNA processing</keyword>
<dbReference type="NCBIfam" id="TIGR02433">
    <property type="entry name" value="lysidine_TilS_C"/>
    <property type="match status" value="1"/>
</dbReference>
<dbReference type="GO" id="GO:0005524">
    <property type="term" value="F:ATP binding"/>
    <property type="evidence" value="ECO:0007669"/>
    <property type="project" value="UniProtKB-UniRule"/>
</dbReference>
<keyword evidence="5 8" id="KW-0547">Nucleotide-binding</keyword>
<feature type="binding site" evidence="8">
    <location>
        <begin position="29"/>
        <end position="34"/>
    </location>
    <ligand>
        <name>ATP</name>
        <dbReference type="ChEBI" id="CHEBI:30616"/>
    </ligand>
</feature>
<dbReference type="Gene3D" id="3.30.465.60">
    <property type="match status" value="1"/>
</dbReference>
<accession>A0A831UJW2</accession>
<comment type="domain">
    <text evidence="8">The N-terminal region contains the highly conserved SGGXDS motif, predicted to be a P-loop motif involved in ATP binding.</text>
</comment>
<dbReference type="Pfam" id="PF11734">
    <property type="entry name" value="TilS_C"/>
    <property type="match status" value="1"/>
</dbReference>
<organism evidence="10">
    <name type="scientific">Geobacter metallireducens</name>
    <dbReference type="NCBI Taxonomy" id="28232"/>
    <lineage>
        <taxon>Bacteria</taxon>
        <taxon>Pseudomonadati</taxon>
        <taxon>Thermodesulfobacteriota</taxon>
        <taxon>Desulfuromonadia</taxon>
        <taxon>Geobacterales</taxon>
        <taxon>Geobacteraceae</taxon>
        <taxon>Geobacter</taxon>
    </lineage>
</organism>
<dbReference type="InterPro" id="IPR011063">
    <property type="entry name" value="TilS/TtcA_N"/>
</dbReference>
<dbReference type="AlphaFoldDB" id="A0A831UJW2"/>
<name>A0A831UJW2_GEOME</name>
<dbReference type="InterPro" id="IPR014729">
    <property type="entry name" value="Rossmann-like_a/b/a_fold"/>
</dbReference>
<comment type="function">
    <text evidence="8">Ligates lysine onto the cytidine present at position 34 of the AUA codon-specific tRNA(Ile) that contains the anticodon CAU, in an ATP-dependent manner. Cytidine is converted to lysidine, thus changing the amino acid specificity of the tRNA from methionine to isoleucine.</text>
</comment>
<evidence type="ECO:0000256" key="4">
    <source>
        <dbReference type="ARBA" id="ARBA00022694"/>
    </source>
</evidence>
<comment type="similarity">
    <text evidence="8">Belongs to the tRNA(Ile)-lysidine synthase family.</text>
</comment>
<dbReference type="SUPFAM" id="SSF56037">
    <property type="entry name" value="PheT/TilS domain"/>
    <property type="match status" value="1"/>
</dbReference>
<dbReference type="CDD" id="cd01992">
    <property type="entry name" value="TilS_N"/>
    <property type="match status" value="1"/>
</dbReference>
<dbReference type="InterPro" id="IPR012796">
    <property type="entry name" value="Lysidine-tRNA-synth_C"/>
</dbReference>
<dbReference type="InterPro" id="IPR012795">
    <property type="entry name" value="tRNA_Ile_lys_synt_N"/>
</dbReference>
<evidence type="ECO:0000256" key="6">
    <source>
        <dbReference type="ARBA" id="ARBA00022840"/>
    </source>
</evidence>
<dbReference type="GO" id="GO:0005737">
    <property type="term" value="C:cytoplasm"/>
    <property type="evidence" value="ECO:0007669"/>
    <property type="project" value="UniProtKB-SubCell"/>
</dbReference>
<evidence type="ECO:0000256" key="7">
    <source>
        <dbReference type="ARBA" id="ARBA00048539"/>
    </source>
</evidence>
<reference evidence="10" key="1">
    <citation type="journal article" date="2020" name="mSystems">
        <title>Genome- and Community-Level Interaction Insights into Carbon Utilization and Element Cycling Functions of Hydrothermarchaeota in Hydrothermal Sediment.</title>
        <authorList>
            <person name="Zhou Z."/>
            <person name="Liu Y."/>
            <person name="Xu W."/>
            <person name="Pan J."/>
            <person name="Luo Z.H."/>
            <person name="Li M."/>
        </authorList>
    </citation>
    <scope>NUCLEOTIDE SEQUENCE [LARGE SCALE GENOMIC DNA]</scope>
    <source>
        <strain evidence="10">SpSt-349</strain>
    </source>
</reference>
<dbReference type="HAMAP" id="MF_01161">
    <property type="entry name" value="tRNA_Ile_lys_synt"/>
    <property type="match status" value="1"/>
</dbReference>
<dbReference type="PANTHER" id="PTHR43033">
    <property type="entry name" value="TRNA(ILE)-LYSIDINE SYNTHASE-RELATED"/>
    <property type="match status" value="1"/>
</dbReference>
<proteinExistence type="inferred from homology"/>
<feature type="domain" description="Lysidine-tRNA(Ile) synthetase C-terminal" evidence="9">
    <location>
        <begin position="384"/>
        <end position="457"/>
    </location>
</feature>
<dbReference type="GO" id="GO:0006400">
    <property type="term" value="P:tRNA modification"/>
    <property type="evidence" value="ECO:0007669"/>
    <property type="project" value="UniProtKB-UniRule"/>
</dbReference>
<dbReference type="EC" id="6.3.4.19" evidence="8"/>
<dbReference type="SUPFAM" id="SSF52402">
    <property type="entry name" value="Adenine nucleotide alpha hydrolases-like"/>
    <property type="match status" value="1"/>
</dbReference>
<comment type="caution">
    <text evidence="10">The sequence shown here is derived from an EMBL/GenBank/DDBJ whole genome shotgun (WGS) entry which is preliminary data.</text>
</comment>